<dbReference type="AlphaFoldDB" id="V9KKE7"/>
<evidence type="ECO:0000313" key="4">
    <source>
        <dbReference type="EMBL" id="AFO98588.1"/>
    </source>
</evidence>
<name>V9KKE7_CALMI</name>
<dbReference type="Gene3D" id="3.60.10.10">
    <property type="entry name" value="Endonuclease/exonuclease/phosphatase"/>
    <property type="match status" value="1"/>
</dbReference>
<dbReference type="EMBL" id="JW866071">
    <property type="protein sequence ID" value="AFO98588.1"/>
    <property type="molecule type" value="mRNA"/>
</dbReference>
<proteinExistence type="evidence at transcript level"/>
<dbReference type="PANTHER" id="PTHR12997">
    <property type="entry name" value="TYPE I INOSITOL-1,4,5-TRISPHOSPHATE 5-PHOSPHATASE"/>
    <property type="match status" value="1"/>
</dbReference>
<feature type="domain" description="Inositol polyphosphate-related phosphatase" evidence="3">
    <location>
        <begin position="1"/>
        <end position="388"/>
    </location>
</feature>
<dbReference type="SUPFAM" id="SSF56219">
    <property type="entry name" value="DNase I-like"/>
    <property type="match status" value="1"/>
</dbReference>
<dbReference type="InterPro" id="IPR036691">
    <property type="entry name" value="Endo/exonu/phosph_ase_sf"/>
</dbReference>
<dbReference type="GO" id="GO:0046856">
    <property type="term" value="P:phosphatidylinositol dephosphorylation"/>
    <property type="evidence" value="ECO:0007669"/>
    <property type="project" value="InterPro"/>
</dbReference>
<dbReference type="SMART" id="SM00128">
    <property type="entry name" value="IPPc"/>
    <property type="match status" value="1"/>
</dbReference>
<dbReference type="InterPro" id="IPR039737">
    <property type="entry name" value="INPP5A"/>
</dbReference>
<evidence type="ECO:0000256" key="2">
    <source>
        <dbReference type="ARBA" id="ARBA00023599"/>
    </source>
</evidence>
<dbReference type="EC" id="3.1.3.56" evidence="1"/>
<evidence type="ECO:0000259" key="3">
    <source>
        <dbReference type="SMART" id="SM00128"/>
    </source>
</evidence>
<dbReference type="GO" id="GO:0004445">
    <property type="term" value="F:inositol-polyphosphate 5-phosphatase activity"/>
    <property type="evidence" value="ECO:0007669"/>
    <property type="project" value="UniProtKB-EC"/>
</dbReference>
<organism evidence="4">
    <name type="scientific">Callorhinchus milii</name>
    <name type="common">Ghost shark</name>
    <dbReference type="NCBI Taxonomy" id="7868"/>
    <lineage>
        <taxon>Eukaryota</taxon>
        <taxon>Metazoa</taxon>
        <taxon>Chordata</taxon>
        <taxon>Craniata</taxon>
        <taxon>Vertebrata</taxon>
        <taxon>Chondrichthyes</taxon>
        <taxon>Holocephali</taxon>
        <taxon>Chimaeriformes</taxon>
        <taxon>Callorhinchidae</taxon>
        <taxon>Callorhinchus</taxon>
    </lineage>
</organism>
<dbReference type="PANTHER" id="PTHR12997:SF9">
    <property type="entry name" value="INOSITOL-POLYPHOSPHATE 5-PHOSPHATASE"/>
    <property type="match status" value="1"/>
</dbReference>
<sequence length="388" mass="45278">MDLLLVTSNVGSLFDNVDGLQTVWLNEFYQTVITYKPQFIALHCQEVGGKWKGKEYENHMVLVDIFVKEILSSPEMREYNRARVYLDKDFTAHDHFTALGSIYLLHESIHRIRQFDFKAQKYEEVCGKEVHVDDLETNSMIEKERFPQSFWPDFKWSRKGYIRSRWNINDCVLDLVNIHLFHDASNLAAWTTSPSIFSGNRHKALGYILSRITDARYEKVPFFIFGDFNVRLDTKSVVETLCSRATMEPAIVHNTEPGDVKKLIFQERDNNRKVLLRIESKTFEYFDQDVFRENNGKALLEFDKELLSFSDKICELDIHFPPSYPYSEVSTEGTLYSNTRCPAWCDRILMSLSANEIVAKGNHMYDLMGSEVCMGDHKPVFLYFQITP</sequence>
<protein>
    <recommendedName>
        <fullName evidence="1">inositol-polyphosphate 5-phosphatase</fullName>
        <ecNumber evidence="1">3.1.3.56</ecNumber>
    </recommendedName>
</protein>
<accession>V9KKE7</accession>
<reference evidence="4" key="1">
    <citation type="journal article" date="2014" name="Nature">
        <title>Elephant shark genome provides unique insights into gnathostome evolution.</title>
        <authorList>
            <consortium name="International Elephant Shark Genome Sequencing Consortium"/>
            <person name="Venkatesh B."/>
            <person name="Lee A.P."/>
            <person name="Ravi V."/>
            <person name="Maurya A.K."/>
            <person name="Lian M.M."/>
            <person name="Swann J.B."/>
            <person name="Ohta Y."/>
            <person name="Flajnik M.F."/>
            <person name="Sutoh Y."/>
            <person name="Kasahara M."/>
            <person name="Hoon S."/>
            <person name="Gangu V."/>
            <person name="Roy S.W."/>
            <person name="Irimia M."/>
            <person name="Korzh V."/>
            <person name="Kondrychyn I."/>
            <person name="Lim Z.W."/>
            <person name="Tay B.H."/>
            <person name="Tohari S."/>
            <person name="Kong K.W."/>
            <person name="Ho S."/>
            <person name="Lorente-Galdos B."/>
            <person name="Quilez J."/>
            <person name="Marques-Bonet T."/>
            <person name="Raney B.J."/>
            <person name="Ingham P.W."/>
            <person name="Tay A."/>
            <person name="Hillier L.W."/>
            <person name="Minx P."/>
            <person name="Boehm T."/>
            <person name="Wilson R.K."/>
            <person name="Brenner S."/>
            <person name="Warren W.C."/>
        </authorList>
    </citation>
    <scope>NUCLEOTIDE SEQUENCE</scope>
    <source>
        <tissue evidence="4">Gills</tissue>
    </source>
</reference>
<evidence type="ECO:0000256" key="1">
    <source>
        <dbReference type="ARBA" id="ARBA00012997"/>
    </source>
</evidence>
<dbReference type="InterPro" id="IPR000300">
    <property type="entry name" value="IPPc"/>
</dbReference>
<dbReference type="Pfam" id="PF22669">
    <property type="entry name" value="Exo_endo_phos2"/>
    <property type="match status" value="1"/>
</dbReference>
<comment type="similarity">
    <text evidence="2">Belongs to the inositol 1,4,5-trisphosphate 5-phosphatase type I family.</text>
</comment>